<evidence type="ECO:0000313" key="9">
    <source>
        <dbReference type="Proteomes" id="UP000292095"/>
    </source>
</evidence>
<dbReference type="EMBL" id="PKLL01000001">
    <property type="protein sequence ID" value="RZE30356.1"/>
    <property type="molecule type" value="Genomic_DNA"/>
</dbReference>
<organism evidence="5 12">
    <name type="scientific">Streptomyces albidoflavus</name>
    <dbReference type="NCBI Taxonomy" id="1886"/>
    <lineage>
        <taxon>Bacteria</taxon>
        <taxon>Bacillati</taxon>
        <taxon>Actinomycetota</taxon>
        <taxon>Actinomycetes</taxon>
        <taxon>Kitasatosporales</taxon>
        <taxon>Streptomycetaceae</taxon>
        <taxon>Streptomyces</taxon>
        <taxon>Streptomyces albidoflavus group</taxon>
    </lineage>
</organism>
<dbReference type="PANTHER" id="PTHR46268">
    <property type="entry name" value="STRESS RESPONSE PROTEIN NHAX"/>
    <property type="match status" value="1"/>
</dbReference>
<evidence type="ECO:0000313" key="8">
    <source>
        <dbReference type="EMBL" id="TWV25772.1"/>
    </source>
</evidence>
<reference evidence="5" key="4">
    <citation type="submission" date="2022-09" db="EMBL/GenBank/DDBJ databases">
        <title>Whole genome shotgun sequence of Streptomyces albidoflavus NBRC 12854.</title>
        <authorList>
            <person name="Komaki H."/>
            <person name="Tamura T."/>
        </authorList>
    </citation>
    <scope>NUCLEOTIDE SEQUENCE</scope>
    <source>
        <strain evidence="5">NBRC 12854</strain>
    </source>
</reference>
<evidence type="ECO:0000256" key="1">
    <source>
        <dbReference type="ARBA" id="ARBA00008791"/>
    </source>
</evidence>
<name>A0A140G442_9ACTN</name>
<evidence type="ECO:0000259" key="4">
    <source>
        <dbReference type="Pfam" id="PF00582"/>
    </source>
</evidence>
<evidence type="ECO:0000313" key="11">
    <source>
        <dbReference type="Proteomes" id="UP000318052"/>
    </source>
</evidence>
<gene>
    <name evidence="7" type="ORF">C0Q91_00590</name>
    <name evidence="6" type="ORF">C0Q92_00590</name>
    <name evidence="8" type="ORF">FRZ02_03325</name>
    <name evidence="5" type="ORF">ScoT_01710</name>
</gene>
<proteinExistence type="inferred from homology"/>
<dbReference type="Gene3D" id="3.40.50.620">
    <property type="entry name" value="HUPs"/>
    <property type="match status" value="2"/>
</dbReference>
<comment type="similarity">
    <text evidence="1">Belongs to the universal stress protein A family.</text>
</comment>
<feature type="domain" description="UspA" evidence="4">
    <location>
        <begin position="1"/>
        <end position="141"/>
    </location>
</feature>
<dbReference type="Proteomes" id="UP000292693">
    <property type="component" value="Unassembled WGS sequence"/>
</dbReference>
<evidence type="ECO:0000256" key="2">
    <source>
        <dbReference type="ARBA" id="ARBA00022741"/>
    </source>
</evidence>
<dbReference type="EMBL" id="BNDZ01000003">
    <property type="protein sequence ID" value="GHI43997.1"/>
    <property type="molecule type" value="Genomic_DNA"/>
</dbReference>
<keyword evidence="2" id="KW-0547">Nucleotide-binding</keyword>
<accession>A0A140G442</accession>
<dbReference type="Proteomes" id="UP000318052">
    <property type="component" value="Unassembled WGS sequence"/>
</dbReference>
<reference evidence="9 10" key="1">
    <citation type="submission" date="2017-12" db="EMBL/GenBank/DDBJ databases">
        <title>Population genomics insights into the ecological differentiation and adaptive evolution in streptomycetes.</title>
        <authorList>
            <person name="Li Y."/>
            <person name="Huang Y."/>
        </authorList>
    </citation>
    <scope>NUCLEOTIDE SEQUENCE [LARGE SCALE GENOMIC DNA]</scope>
    <source>
        <strain evidence="7 9">FXJ.2339</strain>
        <strain evidence="6 10">NBRC 100770</strain>
    </source>
</reference>
<dbReference type="InterPro" id="IPR006015">
    <property type="entry name" value="Universal_stress_UspA"/>
</dbReference>
<dbReference type="InterPro" id="IPR006016">
    <property type="entry name" value="UspA"/>
</dbReference>
<dbReference type="GO" id="GO:0005524">
    <property type="term" value="F:ATP binding"/>
    <property type="evidence" value="ECO:0007669"/>
    <property type="project" value="UniProtKB-KW"/>
</dbReference>
<comment type="caution">
    <text evidence="5">The sequence shown here is derived from an EMBL/GenBank/DDBJ whole genome shotgun (WGS) entry which is preliminary data.</text>
</comment>
<reference evidence="8" key="3">
    <citation type="submission" date="2019-07" db="EMBL/GenBank/DDBJ databases">
        <authorList>
            <person name="Pylro V."/>
            <person name="Dias A."/>
            <person name="Andreote F."/>
            <person name="Varani A."/>
            <person name="Andreote C."/>
            <person name="Bernardo E."/>
            <person name="Martins T."/>
        </authorList>
    </citation>
    <scope>NUCLEOTIDE SEQUENCE</scope>
    <source>
        <strain evidence="8">77</strain>
    </source>
</reference>
<dbReference type="SUPFAM" id="SSF52402">
    <property type="entry name" value="Adenine nucleotide alpha hydrolases-like"/>
    <property type="match status" value="2"/>
</dbReference>
<dbReference type="EMBL" id="PKLK01000001">
    <property type="protein sequence ID" value="RZE46420.1"/>
    <property type="molecule type" value="Genomic_DNA"/>
</dbReference>
<feature type="domain" description="UspA" evidence="4">
    <location>
        <begin position="150"/>
        <end position="289"/>
    </location>
</feature>
<dbReference type="AlphaFoldDB" id="A0A140G442"/>
<dbReference type="Proteomes" id="UP000292095">
    <property type="component" value="Unassembled WGS sequence"/>
</dbReference>
<evidence type="ECO:0000313" key="12">
    <source>
        <dbReference type="Proteomes" id="UP001051844"/>
    </source>
</evidence>
<evidence type="ECO:0000313" key="6">
    <source>
        <dbReference type="EMBL" id="RZE30356.1"/>
    </source>
</evidence>
<protein>
    <submittedName>
        <fullName evidence="5">Universal stress protein</fullName>
    </submittedName>
</protein>
<sequence>MTRPVLVGIDGSDESLDAVAAAAREAADRGCPLRIVHAFIWPMLHVQLTASALGPTEGGLLNQARTFLDEAVARAEATVPGLETDPELITGEALSVLAAESRDAVLTVVASRGLGGFSSLLLGSTAVHLAAHGESPVLVLRGRPDPQGPVVLGLDGSPQADGAVGFAFATAARRAAPLVALHAWSNWTQPAHRNPGEPMPLVTDLDRLQDDEQRLLAEALAGWQARYPQVQVERRLLRSRTRPALIEASRSAQLVVVGARGRGGFAGLLLGSTSQALLHHADCPVAVIRDVPADS</sequence>
<evidence type="ECO:0000313" key="10">
    <source>
        <dbReference type="Proteomes" id="UP000292693"/>
    </source>
</evidence>
<dbReference type="PRINTS" id="PR01438">
    <property type="entry name" value="UNVRSLSTRESS"/>
</dbReference>
<dbReference type="EMBL" id="VOGX01000018">
    <property type="protein sequence ID" value="TWV25772.1"/>
    <property type="molecule type" value="Genomic_DNA"/>
</dbReference>
<dbReference type="InterPro" id="IPR014729">
    <property type="entry name" value="Rossmann-like_a/b/a_fold"/>
</dbReference>
<accession>A0A0X3WMR4</accession>
<evidence type="ECO:0000313" key="7">
    <source>
        <dbReference type="EMBL" id="RZE46420.1"/>
    </source>
</evidence>
<evidence type="ECO:0000313" key="5">
    <source>
        <dbReference type="EMBL" id="GHI43997.1"/>
    </source>
</evidence>
<dbReference type="Pfam" id="PF00582">
    <property type="entry name" value="Usp"/>
    <property type="match status" value="2"/>
</dbReference>
<reference evidence="8" key="2">
    <citation type="journal article" date="2019" name="Microbiol. Resour. Announc.">
        <title>Draft Genomic Sequences of Streptomyces misionensis and Streptomyces albidoflavus, bacteria applied for phytopathogen biocontrol.</title>
        <authorList>
            <person name="Pylro V."/>
            <person name="Dias A."/>
            <person name="Andreote F."/>
            <person name="Varani A."/>
            <person name="Andreote C."/>
            <person name="Bernardo E."/>
            <person name="Martins T."/>
        </authorList>
    </citation>
    <scope>NUCLEOTIDE SEQUENCE</scope>
    <source>
        <strain evidence="8">77</strain>
    </source>
</reference>
<keyword evidence="3" id="KW-0067">ATP-binding</keyword>
<dbReference type="RefSeq" id="WP_008405549.1">
    <property type="nucleotide sequence ID" value="NZ_BNDZ01000003.1"/>
</dbReference>
<dbReference type="GeneID" id="97265720"/>
<evidence type="ECO:0000256" key="3">
    <source>
        <dbReference type="ARBA" id="ARBA00022840"/>
    </source>
</evidence>
<keyword evidence="11" id="KW-1185">Reference proteome</keyword>
<dbReference type="Proteomes" id="UP001051844">
    <property type="component" value="Unassembled WGS sequence"/>
</dbReference>
<dbReference type="PANTHER" id="PTHR46268:SF27">
    <property type="entry name" value="UNIVERSAL STRESS PROTEIN RV2623"/>
    <property type="match status" value="1"/>
</dbReference>